<feature type="compositionally biased region" description="Polar residues" evidence="1">
    <location>
        <begin position="58"/>
        <end position="77"/>
    </location>
</feature>
<protein>
    <submittedName>
        <fullName evidence="2">Uncharacterized protein</fullName>
    </submittedName>
</protein>
<name>A0AAV2FCH1_9ROSI</name>
<reference evidence="2 3" key="1">
    <citation type="submission" date="2024-04" db="EMBL/GenBank/DDBJ databases">
        <authorList>
            <person name="Fracassetti M."/>
        </authorList>
    </citation>
    <scope>NUCLEOTIDE SEQUENCE [LARGE SCALE GENOMIC DNA]</scope>
</reference>
<feature type="region of interest" description="Disordered" evidence="1">
    <location>
        <begin position="18"/>
        <end position="77"/>
    </location>
</feature>
<keyword evidence="3" id="KW-1185">Reference proteome</keyword>
<organism evidence="2 3">
    <name type="scientific">Linum trigynum</name>
    <dbReference type="NCBI Taxonomy" id="586398"/>
    <lineage>
        <taxon>Eukaryota</taxon>
        <taxon>Viridiplantae</taxon>
        <taxon>Streptophyta</taxon>
        <taxon>Embryophyta</taxon>
        <taxon>Tracheophyta</taxon>
        <taxon>Spermatophyta</taxon>
        <taxon>Magnoliopsida</taxon>
        <taxon>eudicotyledons</taxon>
        <taxon>Gunneridae</taxon>
        <taxon>Pentapetalae</taxon>
        <taxon>rosids</taxon>
        <taxon>fabids</taxon>
        <taxon>Malpighiales</taxon>
        <taxon>Linaceae</taxon>
        <taxon>Linum</taxon>
    </lineage>
</organism>
<evidence type="ECO:0000313" key="3">
    <source>
        <dbReference type="Proteomes" id="UP001497516"/>
    </source>
</evidence>
<evidence type="ECO:0000313" key="2">
    <source>
        <dbReference type="EMBL" id="CAL1395503.1"/>
    </source>
</evidence>
<evidence type="ECO:0000256" key="1">
    <source>
        <dbReference type="SAM" id="MobiDB-lite"/>
    </source>
</evidence>
<proteinExistence type="predicted"/>
<dbReference type="EMBL" id="OZ034819">
    <property type="protein sequence ID" value="CAL1395503.1"/>
    <property type="molecule type" value="Genomic_DNA"/>
</dbReference>
<dbReference type="Proteomes" id="UP001497516">
    <property type="component" value="Chromosome 6"/>
</dbReference>
<gene>
    <name evidence="2" type="ORF">LTRI10_LOCUS35932</name>
</gene>
<dbReference type="AlphaFoldDB" id="A0AAV2FCH1"/>
<accession>A0AAV2FCH1</accession>
<sequence length="77" mass="8583">MLNKEAKTMTAQVANHIVRTRKRPINSGVSITGRHPVTRRRPSLRGVSSIGRRPSPGASITKQWSHKGQNCIVQTRK</sequence>